<evidence type="ECO:0000256" key="11">
    <source>
        <dbReference type="SAM" id="Phobius"/>
    </source>
</evidence>
<dbReference type="Pfam" id="PF12799">
    <property type="entry name" value="LRR_4"/>
    <property type="match status" value="1"/>
</dbReference>
<keyword evidence="8 11" id="KW-1133">Transmembrane helix</keyword>
<keyword evidence="16" id="KW-1185">Reference proteome</keyword>
<gene>
    <name evidence="15" type="ORF">ZIOFF_025535</name>
</gene>
<protein>
    <recommendedName>
        <fullName evidence="17">Leucine-rich repeat-containing N-terminal plant-type domain-containing protein</fullName>
    </recommendedName>
</protein>
<evidence type="ECO:0000256" key="3">
    <source>
        <dbReference type="ARBA" id="ARBA00022475"/>
    </source>
</evidence>
<dbReference type="InterPro" id="IPR013210">
    <property type="entry name" value="LRR_N_plant-typ"/>
</dbReference>
<evidence type="ECO:0000256" key="6">
    <source>
        <dbReference type="ARBA" id="ARBA00022729"/>
    </source>
</evidence>
<dbReference type="Proteomes" id="UP000734854">
    <property type="component" value="Unassembled WGS sequence"/>
</dbReference>
<dbReference type="FunFam" id="3.80.10.10:FF:000233">
    <property type="entry name" value="Leucine-rich repeat receptor-like protein kinase TDR"/>
    <property type="match status" value="1"/>
</dbReference>
<evidence type="ECO:0008006" key="17">
    <source>
        <dbReference type="Google" id="ProtNLM"/>
    </source>
</evidence>
<organism evidence="15 16">
    <name type="scientific">Zingiber officinale</name>
    <name type="common">Ginger</name>
    <name type="synonym">Amomum zingiber</name>
    <dbReference type="NCBI Taxonomy" id="94328"/>
    <lineage>
        <taxon>Eukaryota</taxon>
        <taxon>Viridiplantae</taxon>
        <taxon>Streptophyta</taxon>
        <taxon>Embryophyta</taxon>
        <taxon>Tracheophyta</taxon>
        <taxon>Spermatophyta</taxon>
        <taxon>Magnoliopsida</taxon>
        <taxon>Liliopsida</taxon>
        <taxon>Zingiberales</taxon>
        <taxon>Zingiberaceae</taxon>
        <taxon>Zingiber</taxon>
    </lineage>
</organism>
<evidence type="ECO:0000256" key="10">
    <source>
        <dbReference type="ARBA" id="ARBA00023180"/>
    </source>
</evidence>
<dbReference type="SMART" id="SM00365">
    <property type="entry name" value="LRR_SD22"/>
    <property type="match status" value="8"/>
</dbReference>
<name>A0A8J5HEZ9_ZINOF</name>
<reference evidence="15 16" key="1">
    <citation type="submission" date="2020-08" db="EMBL/GenBank/DDBJ databases">
        <title>Plant Genome Project.</title>
        <authorList>
            <person name="Zhang R.-G."/>
        </authorList>
    </citation>
    <scope>NUCLEOTIDE SEQUENCE [LARGE SCALE GENOMIC DNA]</scope>
    <source>
        <tissue evidence="15">Rhizome</tissue>
    </source>
</reference>
<comment type="caution">
    <text evidence="15">The sequence shown here is derived from an EMBL/GenBank/DDBJ whole genome shotgun (WGS) entry which is preliminary data.</text>
</comment>
<sequence length="1030" mass="115375">MAIPFDCKGNSNSSKHATLFLVLILLFSTRACCDDHPRASKGINCLESERRALLAIKSDMYHDSSYQWLSSWTGYECCKWRGVTCDNATSHVIMLDLHFDQYSLLPNESKINPSLFELKHLKYIDLSFNNFSTHIPSMISSLVHLEHLNLSSANFDGLIPQQLGNLSNLRFLDLSSCYSYVPPLWSNDLSWLSHLTSLEYLDMSCVDLSLANSWIHQINYNSLEHLSLSRCSLQDAAGVGTSMTELNSSSHQIEGNIFANATRKLKHLDLFGNSLTKIPFVMGSLIHLEYLDLSSNDIIGGIPLGMGNLICLEYLYLQQNHITGELPLSMGNLIHLEYLYLHGNQITGEIPDAFGNLTSLIYLDVSYNEFFGRIPDALGNLTSLIYLDVSYNEFSGRITDALCNLIYLEELSLNNNNISGNMPENIGRLHNLMHFDASTNNLMGQIPLSLGDLCNLEYLALYENNIGGELTNLLDGLSKCPEGSNLGYLNIYDNKLSGLAPSNPWQLAQLEYLDISSNSLRGNMTDAHFSKLTNLQYLNMSYNSLNLIFSDDWLPPFHAVWVDMSYCHLGTRFPSWIQTQTTLMRLCLSGVGLFGPIPAWFSDFILENYLGYLDLSSNELNGELPSILCKHTDLTNNSFEGLTFFSFVGYEVLKLSNNHISGRLPSIFCNITSLFILDLSNNYLSGEIPNCYGSYPYYRLLFLHLGNNNLSGPFPSFLKNCKYLVTLDLGGNGFSGEIPRWVGGALSDLRFLRLSSNSFHGVIPNSITNLSSLQILDLSSNKLFGRIPSSLGNFSHMVVKQNYTENLFRLPYKGIIYYDDNIIITAKGSTNEYTKALRVVTSIDLSNNDLFGEIPKEITKLLGLCFLNLSNNHLTGRIPENISAMTELESLDLSMNRLSGEIPSGLSTLNFLCFLNLSHNNLSGRIPTGSQFSTFSGSSYANNMGLCGVPLPECPSDGAHQSPSKAGDEEYDEKLERILEYAFVVVGFIVGFWAYLSVIFMKKSPRITLFRMVDKMHDWMYEFGVLKSKR</sequence>
<evidence type="ECO:0000256" key="4">
    <source>
        <dbReference type="ARBA" id="ARBA00022614"/>
    </source>
</evidence>
<keyword evidence="10" id="KW-0325">Glycoprotein</keyword>
<evidence type="ECO:0000256" key="8">
    <source>
        <dbReference type="ARBA" id="ARBA00022989"/>
    </source>
</evidence>
<evidence type="ECO:0000256" key="9">
    <source>
        <dbReference type="ARBA" id="ARBA00023136"/>
    </source>
</evidence>
<dbReference type="Pfam" id="PF13855">
    <property type="entry name" value="LRR_8"/>
    <property type="match status" value="1"/>
</dbReference>
<dbReference type="InterPro" id="IPR055414">
    <property type="entry name" value="LRR_R13L4/SHOC2-like"/>
</dbReference>
<evidence type="ECO:0000256" key="12">
    <source>
        <dbReference type="SAM" id="SignalP"/>
    </source>
</evidence>
<dbReference type="InterPro" id="IPR003591">
    <property type="entry name" value="Leu-rich_rpt_typical-subtyp"/>
</dbReference>
<evidence type="ECO:0000256" key="2">
    <source>
        <dbReference type="ARBA" id="ARBA00009592"/>
    </source>
</evidence>
<evidence type="ECO:0000256" key="7">
    <source>
        <dbReference type="ARBA" id="ARBA00022737"/>
    </source>
</evidence>
<dbReference type="PRINTS" id="PR00019">
    <property type="entry name" value="LEURICHRPT"/>
</dbReference>
<comment type="similarity">
    <text evidence="2">Belongs to the RLP family.</text>
</comment>
<dbReference type="PROSITE" id="PS51450">
    <property type="entry name" value="LRR"/>
    <property type="match status" value="1"/>
</dbReference>
<dbReference type="EMBL" id="JACMSC010000007">
    <property type="protein sequence ID" value="KAG6515150.1"/>
    <property type="molecule type" value="Genomic_DNA"/>
</dbReference>
<evidence type="ECO:0000256" key="5">
    <source>
        <dbReference type="ARBA" id="ARBA00022692"/>
    </source>
</evidence>
<dbReference type="Gene3D" id="3.80.10.10">
    <property type="entry name" value="Ribonuclease Inhibitor"/>
    <property type="match status" value="5"/>
</dbReference>
<dbReference type="PANTHER" id="PTHR48063:SF112">
    <property type="entry name" value="RECEPTOR LIKE PROTEIN 30-LIKE"/>
    <property type="match status" value="1"/>
</dbReference>
<feature type="domain" description="Leucine-rich repeat-containing N-terminal plant-type" evidence="13">
    <location>
        <begin position="47"/>
        <end position="86"/>
    </location>
</feature>
<evidence type="ECO:0000256" key="1">
    <source>
        <dbReference type="ARBA" id="ARBA00004251"/>
    </source>
</evidence>
<proteinExistence type="inferred from homology"/>
<dbReference type="FunFam" id="3.80.10.10:FF:000095">
    <property type="entry name" value="LRR receptor-like serine/threonine-protein kinase GSO1"/>
    <property type="match status" value="1"/>
</dbReference>
<accession>A0A8J5HEZ9</accession>
<dbReference type="SMART" id="SM00369">
    <property type="entry name" value="LRR_TYP"/>
    <property type="match status" value="11"/>
</dbReference>
<dbReference type="InterPro" id="IPR046956">
    <property type="entry name" value="RLP23-like"/>
</dbReference>
<keyword evidence="5 11" id="KW-0812">Transmembrane</keyword>
<keyword evidence="6 12" id="KW-0732">Signal</keyword>
<keyword evidence="4" id="KW-0433">Leucine-rich repeat</keyword>
<keyword evidence="9 11" id="KW-0472">Membrane</keyword>
<feature type="domain" description="Disease resistance R13L4/SHOC-2-like LRR" evidence="14">
    <location>
        <begin position="306"/>
        <end position="389"/>
    </location>
</feature>
<dbReference type="FunFam" id="3.80.10.10:FF:000111">
    <property type="entry name" value="LRR receptor-like serine/threonine-protein kinase ERECTA"/>
    <property type="match status" value="1"/>
</dbReference>
<dbReference type="InterPro" id="IPR025875">
    <property type="entry name" value="Leu-rich_rpt_4"/>
</dbReference>
<dbReference type="Pfam" id="PF23598">
    <property type="entry name" value="LRR_14"/>
    <property type="match status" value="1"/>
</dbReference>
<dbReference type="Pfam" id="PF08263">
    <property type="entry name" value="LRRNT_2"/>
    <property type="match status" value="1"/>
</dbReference>
<dbReference type="GO" id="GO:0009791">
    <property type="term" value="P:post-embryonic development"/>
    <property type="evidence" value="ECO:0007669"/>
    <property type="project" value="UniProtKB-ARBA"/>
</dbReference>
<dbReference type="InterPro" id="IPR032675">
    <property type="entry name" value="LRR_dom_sf"/>
</dbReference>
<dbReference type="Pfam" id="PF00560">
    <property type="entry name" value="LRR_1"/>
    <property type="match status" value="12"/>
</dbReference>
<evidence type="ECO:0000313" key="15">
    <source>
        <dbReference type="EMBL" id="KAG6515150.1"/>
    </source>
</evidence>
<evidence type="ECO:0000313" key="16">
    <source>
        <dbReference type="Proteomes" id="UP000734854"/>
    </source>
</evidence>
<evidence type="ECO:0000259" key="13">
    <source>
        <dbReference type="Pfam" id="PF08263"/>
    </source>
</evidence>
<keyword evidence="7" id="KW-0677">Repeat</keyword>
<feature type="transmembrane region" description="Helical" evidence="11">
    <location>
        <begin position="981"/>
        <end position="1001"/>
    </location>
</feature>
<feature type="signal peptide" evidence="12">
    <location>
        <begin position="1"/>
        <end position="33"/>
    </location>
</feature>
<evidence type="ECO:0000259" key="14">
    <source>
        <dbReference type="Pfam" id="PF23598"/>
    </source>
</evidence>
<comment type="subcellular location">
    <subcellularLocation>
        <location evidence="1">Cell membrane</location>
        <topology evidence="1">Single-pass type I membrane protein</topology>
    </subcellularLocation>
</comment>
<keyword evidence="3" id="KW-1003">Cell membrane</keyword>
<dbReference type="AlphaFoldDB" id="A0A8J5HEZ9"/>
<dbReference type="InterPro" id="IPR001611">
    <property type="entry name" value="Leu-rich_rpt"/>
</dbReference>
<dbReference type="SUPFAM" id="SSF52058">
    <property type="entry name" value="L domain-like"/>
    <property type="match status" value="4"/>
</dbReference>
<dbReference type="GO" id="GO:0005886">
    <property type="term" value="C:plasma membrane"/>
    <property type="evidence" value="ECO:0007669"/>
    <property type="project" value="UniProtKB-SubCell"/>
</dbReference>
<feature type="chain" id="PRO_5035203419" description="Leucine-rich repeat-containing N-terminal plant-type domain-containing protein" evidence="12">
    <location>
        <begin position="34"/>
        <end position="1030"/>
    </location>
</feature>
<dbReference type="PANTHER" id="PTHR48063">
    <property type="entry name" value="LRR RECEPTOR-LIKE KINASE"/>
    <property type="match status" value="1"/>
</dbReference>